<dbReference type="KEGG" id="nre:BES08_30270"/>
<name>A0A1D8AGC7_9SPHN</name>
<dbReference type="OrthoDB" id="7510974at2"/>
<gene>
    <name evidence="2" type="ORF">BES08_30270</name>
</gene>
<protein>
    <recommendedName>
        <fullName evidence="1">DUF4158 domain-containing protein</fullName>
    </recommendedName>
</protein>
<accession>A0A1D8AGC7</accession>
<evidence type="ECO:0000313" key="2">
    <source>
        <dbReference type="EMBL" id="AOR81163.1"/>
    </source>
</evidence>
<dbReference type="InterPro" id="IPR025296">
    <property type="entry name" value="DUF4158"/>
</dbReference>
<evidence type="ECO:0000259" key="1">
    <source>
        <dbReference type="Pfam" id="PF13700"/>
    </source>
</evidence>
<organism evidence="2 3">
    <name type="scientific">Novosphingobium resinovorum</name>
    <dbReference type="NCBI Taxonomy" id="158500"/>
    <lineage>
        <taxon>Bacteria</taxon>
        <taxon>Pseudomonadati</taxon>
        <taxon>Pseudomonadota</taxon>
        <taxon>Alphaproteobacteria</taxon>
        <taxon>Sphingomonadales</taxon>
        <taxon>Sphingomonadaceae</taxon>
        <taxon>Novosphingobium</taxon>
    </lineage>
</organism>
<proteinExistence type="predicted"/>
<reference evidence="3" key="1">
    <citation type="journal article" date="2017" name="J. Biotechnol.">
        <title>Complete genome sequence of Novosphingobium resinovorum SA1, a versatile xenobiotic-degrading bacterium capable of utilizing sulfanilic acid.</title>
        <authorList>
            <person name="Hegedus B."/>
            <person name="Kos P.B."/>
            <person name="Balint B."/>
            <person name="Maroti G."/>
            <person name="Gan H.M."/>
            <person name="Perei K."/>
            <person name="Rakhely G."/>
        </authorList>
    </citation>
    <scope>NUCLEOTIDE SEQUENCE [LARGE SCALE GENOMIC DNA]</scope>
    <source>
        <strain evidence="3">SA1</strain>
    </source>
</reference>
<keyword evidence="2" id="KW-0614">Plasmid</keyword>
<dbReference type="EMBL" id="CP017078">
    <property type="protein sequence ID" value="AOR81163.1"/>
    <property type="molecule type" value="Genomic_DNA"/>
</dbReference>
<sequence>MESWRERYLGIEAIPDALTEAEIEFFFRLDAAGRRLVASRRRPMTRLGLVLHIGFLRMSGRHLPALERVPSSVLAYAAAQVGGTAPQLATLRAIYRRRPTLFAHQRLAESATGFRAAGEAQLRMLTAYLRRQAETEFVREQLVLAARRWLYDRSFLIPGDRSLEQIAARAQDHVLGELKTAVEACAGKDTAAGWAARLSGNGPNAGEALLDWLRVPAKGFGTRALRDMQNRIAELRNLGAERIVLPAVPIERMRQHAVRIARRKAATLPRLGEPRRTVEIGCWLRLQLLEATDAVLMQTSRRIGQLWSQARRAVEDRALEQLRQYRTGVGEIIGALDDPALSDREFRQKVSVAVQPLRAAPASQGKVQAIRTQMAATTGPLRLLLKQVSMLDLQIPADHPLKLALTTLEEAYDEREPGLMSWEAVPFPQAQTGVLQAARTPAERLAAYEVATAMLLKRSLRNGSISAPHSVHHRSVAAS</sequence>
<dbReference type="Pfam" id="PF13700">
    <property type="entry name" value="DUF4158"/>
    <property type="match status" value="1"/>
</dbReference>
<dbReference type="RefSeq" id="WP_069710305.1">
    <property type="nucleotide sequence ID" value="NZ_CP017078.1"/>
</dbReference>
<dbReference type="Proteomes" id="UP000094626">
    <property type="component" value="Plasmid pSA3"/>
</dbReference>
<evidence type="ECO:0000313" key="3">
    <source>
        <dbReference type="Proteomes" id="UP000094626"/>
    </source>
</evidence>
<keyword evidence="3" id="KW-1185">Reference proteome</keyword>
<geneLocation type="plasmid" evidence="2 3">
    <name>pSA3</name>
</geneLocation>
<feature type="domain" description="DUF4158" evidence="1">
    <location>
        <begin position="12"/>
        <end position="170"/>
    </location>
</feature>
<dbReference type="AlphaFoldDB" id="A0A1D8AGC7"/>